<dbReference type="GO" id="GO:0043722">
    <property type="term" value="F:4-hydroxyphenylacetate decarboxylase activity"/>
    <property type="evidence" value="ECO:0007669"/>
    <property type="project" value="UniProtKB-EC"/>
</dbReference>
<dbReference type="InterPro" id="IPR041125">
    <property type="entry name" value="4HPAD_g_N"/>
</dbReference>
<dbReference type="Pfam" id="PF18524">
    <property type="entry name" value="HPIP_like"/>
    <property type="match status" value="1"/>
</dbReference>
<keyword evidence="8" id="KW-0479">Metal-binding</keyword>
<evidence type="ECO:0000313" key="16">
    <source>
        <dbReference type="EMBL" id="OOM58698.1"/>
    </source>
</evidence>
<name>A0A1S8RZS3_CLOBE</name>
<keyword evidence="7" id="KW-0004">4Fe-4S</keyword>
<proteinExistence type="inferred from homology"/>
<dbReference type="GO" id="GO:0051539">
    <property type="term" value="F:4 iron, 4 sulfur cluster binding"/>
    <property type="evidence" value="ECO:0007669"/>
    <property type="project" value="UniProtKB-KW"/>
</dbReference>
<dbReference type="GO" id="GO:0046872">
    <property type="term" value="F:metal ion binding"/>
    <property type="evidence" value="ECO:0007669"/>
    <property type="project" value="UniProtKB-KW"/>
</dbReference>
<evidence type="ECO:0000313" key="17">
    <source>
        <dbReference type="Proteomes" id="UP000190973"/>
    </source>
</evidence>
<evidence type="ECO:0000256" key="9">
    <source>
        <dbReference type="ARBA" id="ARBA00023004"/>
    </source>
</evidence>
<evidence type="ECO:0000259" key="15">
    <source>
        <dbReference type="Pfam" id="PF18671"/>
    </source>
</evidence>
<dbReference type="Gene3D" id="2.20.70.100">
    <property type="match status" value="2"/>
</dbReference>
<dbReference type="EC" id="4.1.1.83" evidence="5"/>
<keyword evidence="9" id="KW-0408">Iron</keyword>
<evidence type="ECO:0000256" key="3">
    <source>
        <dbReference type="ARBA" id="ARBA00001966"/>
    </source>
</evidence>
<comment type="catalytic activity">
    <reaction evidence="1">
        <text>4-hydroxyphenylacetate + H(+) = 4-methylphenol + CO2</text>
        <dbReference type="Rhea" id="RHEA:22732"/>
        <dbReference type="ChEBI" id="CHEBI:15378"/>
        <dbReference type="ChEBI" id="CHEBI:16526"/>
        <dbReference type="ChEBI" id="CHEBI:17847"/>
        <dbReference type="ChEBI" id="CHEBI:48999"/>
        <dbReference type="EC" id="4.1.1.83"/>
    </reaction>
    <physiologicalReaction direction="left-to-right" evidence="1">
        <dbReference type="Rhea" id="RHEA:22733"/>
    </physiologicalReaction>
</comment>
<gene>
    <name evidence="16" type="primary">csdC</name>
    <name evidence="16" type="ORF">CLBCK_38730</name>
</gene>
<dbReference type="InterPro" id="IPR040923">
    <property type="entry name" value="HpdC_C"/>
</dbReference>
<dbReference type="GO" id="GO:0051537">
    <property type="term" value="F:2 iron, 2 sulfur cluster binding"/>
    <property type="evidence" value="ECO:0007669"/>
    <property type="project" value="InterPro"/>
</dbReference>
<evidence type="ECO:0000256" key="6">
    <source>
        <dbReference type="ARBA" id="ARBA00013463"/>
    </source>
</evidence>
<evidence type="ECO:0000256" key="7">
    <source>
        <dbReference type="ARBA" id="ARBA00022485"/>
    </source>
</evidence>
<dbReference type="Proteomes" id="UP000190973">
    <property type="component" value="Unassembled WGS sequence"/>
</dbReference>
<dbReference type="EMBL" id="LZZI01000093">
    <property type="protein sequence ID" value="OOM58698.1"/>
    <property type="molecule type" value="Genomic_DNA"/>
</dbReference>
<keyword evidence="10" id="KW-0411">Iron-sulfur</keyword>
<keyword evidence="11 16" id="KW-0456">Lyase</keyword>
<organism evidence="16 17">
    <name type="scientific">Clostridium beijerinckii</name>
    <name type="common">Clostridium MP</name>
    <dbReference type="NCBI Taxonomy" id="1520"/>
    <lineage>
        <taxon>Bacteria</taxon>
        <taxon>Bacillati</taxon>
        <taxon>Bacillota</taxon>
        <taxon>Clostridia</taxon>
        <taxon>Eubacteriales</taxon>
        <taxon>Clostridiaceae</taxon>
        <taxon>Clostridium</taxon>
    </lineage>
</organism>
<dbReference type="PROSITE" id="PS00197">
    <property type="entry name" value="2FE2S_FER_1"/>
    <property type="match status" value="1"/>
</dbReference>
<sequence length="86" mass="9592">MRHYDCKNYINLDCEKGMCALCKAIVPIDGENSNACPKFKPADKCSNCKNFSKPDKYGIGICTGLEKENWTYSSMNACTCSGYEAR</sequence>
<comment type="caution">
    <text evidence="16">The sequence shown here is derived from an EMBL/GenBank/DDBJ whole genome shotgun (WGS) entry which is preliminary data.</text>
</comment>
<evidence type="ECO:0000256" key="4">
    <source>
        <dbReference type="ARBA" id="ARBA00008904"/>
    </source>
</evidence>
<protein>
    <recommendedName>
        <fullName evidence="6">4-hydroxyphenylacetate decarboxylase small subunit</fullName>
        <ecNumber evidence="5">4.1.1.83</ecNumber>
    </recommendedName>
    <alternativeName>
        <fullName evidence="12">4-hydroxyphenylacetate decarboxylase gamma subunit</fullName>
    </alternativeName>
    <alternativeName>
        <fullName evidence="13">p-hydroxyphenylacetate decarboxylase small subunit</fullName>
    </alternativeName>
</protein>
<dbReference type="AlphaFoldDB" id="A0A1S8RZS3"/>
<reference evidence="16 17" key="1">
    <citation type="submission" date="2016-05" db="EMBL/GenBank/DDBJ databases">
        <title>Microbial solvent formation.</title>
        <authorList>
            <person name="Poehlein A."/>
            <person name="Montoya Solano J.D."/>
            <person name="Flitsch S."/>
            <person name="Krabben P."/>
            <person name="Duerre P."/>
            <person name="Daniel R."/>
        </authorList>
    </citation>
    <scope>NUCLEOTIDE SEQUENCE [LARGE SCALE GENOMIC DNA]</scope>
    <source>
        <strain evidence="16 17">DSM 53</strain>
    </source>
</reference>
<evidence type="ECO:0000256" key="5">
    <source>
        <dbReference type="ARBA" id="ARBA00012283"/>
    </source>
</evidence>
<evidence type="ECO:0000259" key="14">
    <source>
        <dbReference type="Pfam" id="PF18524"/>
    </source>
</evidence>
<dbReference type="NCBIfam" id="NF033716">
    <property type="entry name" value="glycyl_HPDL_Sma"/>
    <property type="match status" value="1"/>
</dbReference>
<comment type="similarity">
    <text evidence="4">Belongs to the HPA decarboxylase small subunit family.</text>
</comment>
<comment type="cofactor">
    <cofactor evidence="3">
        <name>[4Fe-4S] cluster</name>
        <dbReference type="ChEBI" id="CHEBI:49883"/>
    </cofactor>
</comment>
<evidence type="ECO:0000256" key="10">
    <source>
        <dbReference type="ARBA" id="ARBA00023014"/>
    </source>
</evidence>
<evidence type="ECO:0000256" key="1">
    <source>
        <dbReference type="ARBA" id="ARBA00000127"/>
    </source>
</evidence>
<feature type="domain" description="4-hydroxyphenylacetate decarboxylase small gamma subunit C-terminal" evidence="14">
    <location>
        <begin position="44"/>
        <end position="81"/>
    </location>
</feature>
<dbReference type="InterPro" id="IPR053727">
    <property type="entry name" value="HPA_decarboxylase_ss_sf"/>
</dbReference>
<comment type="catalytic activity">
    <reaction evidence="2">
        <text>3,4-dihydroxyphenylacetate + H(+) = 4-methylcatechol + CO2</text>
        <dbReference type="Rhea" id="RHEA:62556"/>
        <dbReference type="ChEBI" id="CHEBI:15378"/>
        <dbReference type="ChEBI" id="CHEBI:16526"/>
        <dbReference type="ChEBI" id="CHEBI:17254"/>
        <dbReference type="ChEBI" id="CHEBI:17612"/>
        <dbReference type="EC" id="4.1.1.83"/>
    </reaction>
    <physiologicalReaction direction="left-to-right" evidence="2">
        <dbReference type="Rhea" id="RHEA:62557"/>
    </physiologicalReaction>
</comment>
<evidence type="ECO:0000256" key="2">
    <source>
        <dbReference type="ARBA" id="ARBA00001088"/>
    </source>
</evidence>
<accession>A0A1S8RZS3</accession>
<evidence type="ECO:0000256" key="12">
    <source>
        <dbReference type="ARBA" id="ARBA00029987"/>
    </source>
</evidence>
<dbReference type="Pfam" id="PF18671">
    <property type="entry name" value="4HPAD_g_N"/>
    <property type="match status" value="1"/>
</dbReference>
<dbReference type="RefSeq" id="WP_039773513.1">
    <property type="nucleotide sequence ID" value="NZ_JABTAE010000001.1"/>
</dbReference>
<feature type="domain" description="4-hydroxyphenylacetate decarboxylase small gamma subunit N-terminal" evidence="15">
    <location>
        <begin position="1"/>
        <end position="31"/>
    </location>
</feature>
<evidence type="ECO:0000256" key="8">
    <source>
        <dbReference type="ARBA" id="ARBA00022723"/>
    </source>
</evidence>
<dbReference type="InterPro" id="IPR006058">
    <property type="entry name" value="2Fe2S_fd_BS"/>
</dbReference>
<evidence type="ECO:0000256" key="11">
    <source>
        <dbReference type="ARBA" id="ARBA00023239"/>
    </source>
</evidence>
<evidence type="ECO:0000256" key="13">
    <source>
        <dbReference type="ARBA" id="ARBA00032959"/>
    </source>
</evidence>